<accession>A0A0K2TQ86</accession>
<dbReference type="AlphaFoldDB" id="A0A0K2TQ86"/>
<dbReference type="EMBL" id="HACA01010619">
    <property type="protein sequence ID" value="CDW27980.1"/>
    <property type="molecule type" value="Transcribed_RNA"/>
</dbReference>
<sequence>KIIFICLKEWFIFNFFRISITASAKSVFGMKFALSNEVMFSPTSPSNYEKGKNSLLSE</sequence>
<evidence type="ECO:0000313" key="1">
    <source>
        <dbReference type="EMBL" id="CDW27980.1"/>
    </source>
</evidence>
<protein>
    <submittedName>
        <fullName evidence="1">Uncharacterized protein</fullName>
    </submittedName>
</protein>
<reference evidence="1" key="1">
    <citation type="submission" date="2014-05" db="EMBL/GenBank/DDBJ databases">
        <authorList>
            <person name="Chronopoulou M."/>
        </authorList>
    </citation>
    <scope>NUCLEOTIDE SEQUENCE</scope>
    <source>
        <tissue evidence="1">Whole organism</tissue>
    </source>
</reference>
<organism evidence="1">
    <name type="scientific">Lepeophtheirus salmonis</name>
    <name type="common">Salmon louse</name>
    <name type="synonym">Caligus salmonis</name>
    <dbReference type="NCBI Taxonomy" id="72036"/>
    <lineage>
        <taxon>Eukaryota</taxon>
        <taxon>Metazoa</taxon>
        <taxon>Ecdysozoa</taxon>
        <taxon>Arthropoda</taxon>
        <taxon>Crustacea</taxon>
        <taxon>Multicrustacea</taxon>
        <taxon>Hexanauplia</taxon>
        <taxon>Copepoda</taxon>
        <taxon>Siphonostomatoida</taxon>
        <taxon>Caligidae</taxon>
        <taxon>Lepeophtheirus</taxon>
    </lineage>
</organism>
<feature type="non-terminal residue" evidence="1">
    <location>
        <position position="1"/>
    </location>
</feature>
<name>A0A0K2TQ86_LEPSM</name>
<proteinExistence type="predicted"/>